<feature type="region of interest" description="Disordered" evidence="1">
    <location>
        <begin position="499"/>
        <end position="521"/>
    </location>
</feature>
<evidence type="ECO:0000313" key="2">
    <source>
        <dbReference type="EMBL" id="MBB6094516.1"/>
    </source>
</evidence>
<accession>A0A841HNR5</accession>
<comment type="caution">
    <text evidence="2">The sequence shown here is derived from an EMBL/GenBank/DDBJ whole genome shotgun (WGS) entry which is preliminary data.</text>
</comment>
<sequence>MHDKNFTPAAAVGEEPECNPTSNPWFTDIVERRYGRRDVVKGGVAVAVSSFLATSALAQGNGHGGNDDGEDYGNARPRRRIDPGYQAVPAFNPGFEDQVVVPEGYSVQVLSPEGAPLAAPYPPYIPGDFNTGADRESQAGAHHDGMHFFPLYRGARGNQSGVLCRNYENIDQVFLHPNGFSRNADGSRPVEDEVRKEIASHGVGVFEIEKRANGEWRTVRSKYNRRITAQTPMDIAGPARGSDLLKTKYSPKGTRTRGTVNNCANGYTPWDTYLTCEENWAGYFYNTVTTGRPREHSRYGVPAAATATYGWGTRPEDKYARFNATPSTPDFYDVQGALQDYRNEANNFGWVVEIDPFDPKSTPKKRTALGRFGHEGAWVAPTTIGKPVVVYMGDDSRGEYMYKFVSKKPFAPWEACGDEYLDEGTLYVARFNEDGTGQWIALTFGKNGLTPANGFNSQADVLINTRSAADYVIATRLDRPEWAVVDERSGHVYLTLTNNSARGTGNQPVDPANPRAGNPDGHIVRWREDRGRFWETEFTWDIFVFGGPSLQTVQSLGAVAPYNANPAYAAQVFPGTDKQAYLGDDATFNSPDGLWVDSHTGLVWIQTDGYSNTARGFGNQQMLAANPETGIVKRFLVGPKGCELTGITATPDRRTLFVNIQHPDGTWPNINGETRPRSATLVITKDDGGVIGT</sequence>
<reference evidence="2 3" key="1">
    <citation type="submission" date="2020-08" db="EMBL/GenBank/DDBJ databases">
        <title>Genomic Encyclopedia of Type Strains, Phase IV (KMG-IV): sequencing the most valuable type-strain genomes for metagenomic binning, comparative biology and taxonomic classification.</title>
        <authorList>
            <person name="Goeker M."/>
        </authorList>
    </citation>
    <scope>NUCLEOTIDE SEQUENCE [LARGE SCALE GENOMIC DNA]</scope>
    <source>
        <strain evidence="2 3">DSM 26723</strain>
    </source>
</reference>
<name>A0A841HNR5_9GAMM</name>
<evidence type="ECO:0000313" key="3">
    <source>
        <dbReference type="Proteomes" id="UP000588068"/>
    </source>
</evidence>
<dbReference type="SUPFAM" id="SSF101898">
    <property type="entry name" value="NHL repeat"/>
    <property type="match status" value="1"/>
</dbReference>
<evidence type="ECO:0008006" key="4">
    <source>
        <dbReference type="Google" id="ProtNLM"/>
    </source>
</evidence>
<dbReference type="InterPro" id="IPR008557">
    <property type="entry name" value="PhoX"/>
</dbReference>
<dbReference type="Proteomes" id="UP000588068">
    <property type="component" value="Unassembled WGS sequence"/>
</dbReference>
<gene>
    <name evidence="2" type="ORF">HNQ60_003403</name>
</gene>
<organism evidence="2 3">
    <name type="scientific">Povalibacter uvarum</name>
    <dbReference type="NCBI Taxonomy" id="732238"/>
    <lineage>
        <taxon>Bacteria</taxon>
        <taxon>Pseudomonadati</taxon>
        <taxon>Pseudomonadota</taxon>
        <taxon>Gammaproteobacteria</taxon>
        <taxon>Steroidobacterales</taxon>
        <taxon>Steroidobacteraceae</taxon>
        <taxon>Povalibacter</taxon>
    </lineage>
</organism>
<dbReference type="Pfam" id="PF05787">
    <property type="entry name" value="PhoX"/>
    <property type="match status" value="1"/>
</dbReference>
<dbReference type="RefSeq" id="WP_184333932.1">
    <property type="nucleotide sequence ID" value="NZ_JACHHZ010000004.1"/>
</dbReference>
<evidence type="ECO:0000256" key="1">
    <source>
        <dbReference type="SAM" id="MobiDB-lite"/>
    </source>
</evidence>
<dbReference type="PANTHER" id="PTHR35399">
    <property type="entry name" value="SLR8030 PROTEIN"/>
    <property type="match status" value="1"/>
</dbReference>
<proteinExistence type="predicted"/>
<dbReference type="EMBL" id="JACHHZ010000004">
    <property type="protein sequence ID" value="MBB6094516.1"/>
    <property type="molecule type" value="Genomic_DNA"/>
</dbReference>
<protein>
    <recommendedName>
        <fullName evidence="4">PhoX family phosphatase</fullName>
    </recommendedName>
</protein>
<feature type="region of interest" description="Disordered" evidence="1">
    <location>
        <begin position="57"/>
        <end position="79"/>
    </location>
</feature>
<keyword evidence="3" id="KW-1185">Reference proteome</keyword>
<dbReference type="AlphaFoldDB" id="A0A841HNR5"/>
<dbReference type="PANTHER" id="PTHR35399:SF2">
    <property type="entry name" value="DUF839 DOMAIN-CONTAINING PROTEIN"/>
    <property type="match status" value="1"/>
</dbReference>